<keyword evidence="6 8" id="KW-0472">Membrane</keyword>
<gene>
    <name evidence="13" type="ORF">JCM21142_52307</name>
</gene>
<dbReference type="AlphaFoldDB" id="W7Y7K2"/>
<evidence type="ECO:0000256" key="1">
    <source>
        <dbReference type="ARBA" id="ARBA00004571"/>
    </source>
</evidence>
<dbReference type="InterPro" id="IPR012910">
    <property type="entry name" value="Plug_dom"/>
</dbReference>
<dbReference type="Proteomes" id="UP000019402">
    <property type="component" value="Unassembled WGS sequence"/>
</dbReference>
<dbReference type="Pfam" id="PF07715">
    <property type="entry name" value="Plug"/>
    <property type="match status" value="1"/>
</dbReference>
<feature type="domain" description="TonB-dependent receptor-like beta-barrel" evidence="11">
    <location>
        <begin position="419"/>
        <end position="978"/>
    </location>
</feature>
<keyword evidence="13" id="KW-0675">Receptor</keyword>
<reference evidence="13 14" key="1">
    <citation type="journal article" date="2014" name="Genome Announc.">
        <title>Draft Genome Sequence of Cytophaga fermentans JCM 21142T, a Facultative Anaerobe Isolated from Marine Mud.</title>
        <authorList>
            <person name="Starns D."/>
            <person name="Oshima K."/>
            <person name="Suda W."/>
            <person name="Iino T."/>
            <person name="Yuki M."/>
            <person name="Inoue J."/>
            <person name="Kitamura K."/>
            <person name="Iida T."/>
            <person name="Darby A."/>
            <person name="Hattori M."/>
            <person name="Ohkuma M."/>
        </authorList>
    </citation>
    <scope>NUCLEOTIDE SEQUENCE [LARGE SCALE GENOMIC DNA]</scope>
    <source>
        <strain evidence="13 14">JCM 21142</strain>
    </source>
</reference>
<evidence type="ECO:0000256" key="8">
    <source>
        <dbReference type="PROSITE-ProRule" id="PRU01360"/>
    </source>
</evidence>
<dbReference type="Pfam" id="PF13715">
    <property type="entry name" value="CarbopepD_reg_2"/>
    <property type="match status" value="1"/>
</dbReference>
<feature type="signal peptide" evidence="10">
    <location>
        <begin position="1"/>
        <end position="32"/>
    </location>
</feature>
<evidence type="ECO:0000256" key="7">
    <source>
        <dbReference type="ARBA" id="ARBA00023237"/>
    </source>
</evidence>
<dbReference type="Gene3D" id="2.60.40.1120">
    <property type="entry name" value="Carboxypeptidase-like, regulatory domain"/>
    <property type="match status" value="1"/>
</dbReference>
<evidence type="ECO:0000256" key="5">
    <source>
        <dbReference type="ARBA" id="ARBA00023077"/>
    </source>
</evidence>
<evidence type="ECO:0000256" key="10">
    <source>
        <dbReference type="SAM" id="SignalP"/>
    </source>
</evidence>
<keyword evidence="3 8" id="KW-1134">Transmembrane beta strand</keyword>
<dbReference type="Gene3D" id="2.40.170.20">
    <property type="entry name" value="TonB-dependent receptor, beta-barrel domain"/>
    <property type="match status" value="1"/>
</dbReference>
<evidence type="ECO:0000313" key="14">
    <source>
        <dbReference type="Proteomes" id="UP000019402"/>
    </source>
</evidence>
<sequence length="1010" mass="112037">MMNLIMRHIKKYVSLFTLLVGLWCCCSFSAGAQEIRKVEGIVTDAETGETLIGVAVILKNTTSGVITNYEGHYSFGGLVSESVLQFSYVGYETKEVRVGTRAIIDIQLESVSHDLDAVVVFGENQKDVRMITGSVGKIDTKVFSAGTPAGSFDQLLQGQVAGLAIQSSGEPGEKATIRIRGNNSLGIRAKDDAELVSANRANEPLYILNGSPITSDVFSTINPDDIVDIRVLKDGLSTVEYGTRGANGVIEIKTKRGIVGKTVYNVRYQHTVKPISDLGGISLMKSSEKLALERELEIVSGLGYIYSPAPGDSEEEIFIKNKRYQELESNNTNWLKELSRIAQVKDLQLSISGGADDTRYYLSTSYYDEQGGYDASWAKRFTTRFNLDHNLNENVSIGFDSSVGRSKRSKSTTSPASLIYTLQPYETTATTDFIARNPISISGQYFEDPFEELNGRYSELTSWRVDLNTNLNWAVWDGLNLNAKVGITYNDGENNTVTLANRLVEEAGKIKGAGAFGKNESKSFISRVNLSFDYNKHIGDHSFSLSGGSEYIHTNSWGFGFNSIGISDKVDPEIGVNPDATVSTSKFYDALLGFYARGNYNFNSKYNLTGSFRYDGSSILPEDKQFVPAWGVGAAWNVQKETWFAPLHIFDQFKLRASYGVNYNSGGIRQTLGLPFYDFTNSDTYRGERVINLVEFWNSDLKFERAKQWSLALDFGLLNHRIYGTIEGYIKNTDDLLATVDIPSSNGYSSLLRNIGKLRNRGIELQLSAVTIRTDDFRWTTSVNFAYNDNEITDLYLQDEIKVGTEGYFKVGEAINSAYVKHWAGVNPVNGVPIYYDENKRLVSSGVAPQMTGFGTYTHPVNGGLTNIFNYGDLEISTLFTYAWGGVNYNNLKARMISNVKNGEIPYDGFMDDIWLNPGDEKPLPYPKFFSDTSVNSLFVENASYVRWKNIIVRYNLGDHLNIKGVSAFNITAQANNLLTITAYEGIDPEISGIGQPLPKSFTLGLDVTF</sequence>
<dbReference type="Pfam" id="PF00593">
    <property type="entry name" value="TonB_dep_Rec_b-barrel"/>
    <property type="match status" value="1"/>
</dbReference>
<comment type="similarity">
    <text evidence="8 9">Belongs to the TonB-dependent receptor family.</text>
</comment>
<name>W7Y7K2_9BACT</name>
<dbReference type="OrthoDB" id="668629at2"/>
<dbReference type="EMBL" id="BAMD01000027">
    <property type="protein sequence ID" value="GAF03628.1"/>
    <property type="molecule type" value="Genomic_DNA"/>
</dbReference>
<keyword evidence="2 8" id="KW-0813">Transport</keyword>
<dbReference type="Gene3D" id="2.170.130.10">
    <property type="entry name" value="TonB-dependent receptor, plug domain"/>
    <property type="match status" value="1"/>
</dbReference>
<proteinExistence type="inferred from homology"/>
<dbReference type="InterPro" id="IPR039426">
    <property type="entry name" value="TonB-dep_rcpt-like"/>
</dbReference>
<evidence type="ECO:0000313" key="13">
    <source>
        <dbReference type="EMBL" id="GAF03628.1"/>
    </source>
</evidence>
<keyword evidence="7 8" id="KW-0998">Cell outer membrane</keyword>
<dbReference type="RefSeq" id="WP_044262686.1">
    <property type="nucleotide sequence ID" value="NZ_BAMD01000027.1"/>
</dbReference>
<feature type="chain" id="PRO_5004904169" evidence="10">
    <location>
        <begin position="33"/>
        <end position="1010"/>
    </location>
</feature>
<evidence type="ECO:0000256" key="3">
    <source>
        <dbReference type="ARBA" id="ARBA00022452"/>
    </source>
</evidence>
<dbReference type="STRING" id="869213.GCA_000517085_01727"/>
<evidence type="ECO:0000256" key="4">
    <source>
        <dbReference type="ARBA" id="ARBA00022692"/>
    </source>
</evidence>
<evidence type="ECO:0000256" key="9">
    <source>
        <dbReference type="RuleBase" id="RU003357"/>
    </source>
</evidence>
<accession>W7Y7K2</accession>
<evidence type="ECO:0000256" key="2">
    <source>
        <dbReference type="ARBA" id="ARBA00022448"/>
    </source>
</evidence>
<dbReference type="InterPro" id="IPR008969">
    <property type="entry name" value="CarboxyPept-like_regulatory"/>
</dbReference>
<evidence type="ECO:0000256" key="6">
    <source>
        <dbReference type="ARBA" id="ARBA00023136"/>
    </source>
</evidence>
<keyword evidence="10" id="KW-0732">Signal</keyword>
<dbReference type="NCBIfam" id="TIGR04056">
    <property type="entry name" value="OMP_RagA_SusC"/>
    <property type="match status" value="1"/>
</dbReference>
<organism evidence="13 14">
    <name type="scientific">Saccharicrinis fermentans DSM 9555 = JCM 21142</name>
    <dbReference type="NCBI Taxonomy" id="869213"/>
    <lineage>
        <taxon>Bacteria</taxon>
        <taxon>Pseudomonadati</taxon>
        <taxon>Bacteroidota</taxon>
        <taxon>Bacteroidia</taxon>
        <taxon>Marinilabiliales</taxon>
        <taxon>Marinilabiliaceae</taxon>
        <taxon>Saccharicrinis</taxon>
    </lineage>
</organism>
<dbReference type="InterPro" id="IPR000531">
    <property type="entry name" value="Beta-barrel_TonB"/>
</dbReference>
<evidence type="ECO:0000259" key="12">
    <source>
        <dbReference type="Pfam" id="PF07715"/>
    </source>
</evidence>
<comment type="subcellular location">
    <subcellularLocation>
        <location evidence="1 8">Cell outer membrane</location>
        <topology evidence="1 8">Multi-pass membrane protein</topology>
    </subcellularLocation>
</comment>
<dbReference type="InterPro" id="IPR023996">
    <property type="entry name" value="TonB-dep_OMP_SusC/RagA"/>
</dbReference>
<feature type="domain" description="TonB-dependent receptor plug" evidence="12">
    <location>
        <begin position="128"/>
        <end position="249"/>
    </location>
</feature>
<dbReference type="PROSITE" id="PS52016">
    <property type="entry name" value="TONB_DEPENDENT_REC_3"/>
    <property type="match status" value="1"/>
</dbReference>
<protein>
    <submittedName>
        <fullName evidence="13">Outer membrane cobalamin receptor protein</fullName>
    </submittedName>
</protein>
<keyword evidence="4 8" id="KW-0812">Transmembrane</keyword>
<comment type="caution">
    <text evidence="13">The sequence shown here is derived from an EMBL/GenBank/DDBJ whole genome shotgun (WGS) entry which is preliminary data.</text>
</comment>
<dbReference type="SUPFAM" id="SSF56935">
    <property type="entry name" value="Porins"/>
    <property type="match status" value="1"/>
</dbReference>
<keyword evidence="14" id="KW-1185">Reference proteome</keyword>
<dbReference type="InterPro" id="IPR036942">
    <property type="entry name" value="Beta-barrel_TonB_sf"/>
</dbReference>
<dbReference type="InterPro" id="IPR037066">
    <property type="entry name" value="Plug_dom_sf"/>
</dbReference>
<dbReference type="GO" id="GO:0009279">
    <property type="term" value="C:cell outer membrane"/>
    <property type="evidence" value="ECO:0007669"/>
    <property type="project" value="UniProtKB-SubCell"/>
</dbReference>
<keyword evidence="5 9" id="KW-0798">TonB box</keyword>
<dbReference type="SUPFAM" id="SSF49464">
    <property type="entry name" value="Carboxypeptidase regulatory domain-like"/>
    <property type="match status" value="1"/>
</dbReference>
<dbReference type="eggNOG" id="COG4206">
    <property type="taxonomic scope" value="Bacteria"/>
</dbReference>
<evidence type="ECO:0000259" key="11">
    <source>
        <dbReference type="Pfam" id="PF00593"/>
    </source>
</evidence>